<keyword evidence="12 19" id="KW-1133">Transmembrane helix</keyword>
<proteinExistence type="inferred from homology"/>
<keyword evidence="13" id="KW-0408">Iron</keyword>
<dbReference type="Pfam" id="PF01032">
    <property type="entry name" value="FecCD"/>
    <property type="match status" value="1"/>
</dbReference>
<keyword evidence="15" id="KW-0798">TonB box</keyword>
<dbReference type="Pfam" id="PF07715">
    <property type="entry name" value="Plug"/>
    <property type="match status" value="1"/>
</dbReference>
<evidence type="ECO:0000256" key="8">
    <source>
        <dbReference type="ARBA" id="ARBA00022692"/>
    </source>
</evidence>
<keyword evidence="16 19" id="KW-0472">Membrane</keyword>
<keyword evidence="10" id="KW-0547">Nucleotide-binding</keyword>
<evidence type="ECO:0000256" key="4">
    <source>
        <dbReference type="ARBA" id="ARBA00009810"/>
    </source>
</evidence>
<dbReference type="InterPro" id="IPR000531">
    <property type="entry name" value="Beta-barrel_TonB"/>
</dbReference>
<organism evidence="21 22">
    <name type="scientific">Pleodorina starrii</name>
    <dbReference type="NCBI Taxonomy" id="330485"/>
    <lineage>
        <taxon>Eukaryota</taxon>
        <taxon>Viridiplantae</taxon>
        <taxon>Chlorophyta</taxon>
        <taxon>core chlorophytes</taxon>
        <taxon>Chlorophyceae</taxon>
        <taxon>CS clade</taxon>
        <taxon>Chlamydomonadales</taxon>
        <taxon>Volvocaceae</taxon>
        <taxon>Pleodorina</taxon>
    </lineage>
</organism>
<evidence type="ECO:0000256" key="6">
    <source>
        <dbReference type="ARBA" id="ARBA00022475"/>
    </source>
</evidence>
<dbReference type="PANTHER" id="PTHR32552">
    <property type="entry name" value="FERRICHROME IRON RECEPTOR-RELATED"/>
    <property type="match status" value="1"/>
</dbReference>
<comment type="subcellular location">
    <subcellularLocation>
        <location evidence="2">Cell membrane</location>
        <topology evidence="2">Multi-pass membrane protein</topology>
    </subcellularLocation>
    <subcellularLocation>
        <location evidence="1">Cell outer membrane</location>
        <topology evidence="1">Multi-pass membrane protein</topology>
    </subcellularLocation>
</comment>
<accession>A0A9W6FAV6</accession>
<dbReference type="CDD" id="cd06550">
    <property type="entry name" value="TM_ABC_iron-siderophores_like"/>
    <property type="match status" value="1"/>
</dbReference>
<evidence type="ECO:0000256" key="15">
    <source>
        <dbReference type="ARBA" id="ARBA00023077"/>
    </source>
</evidence>
<evidence type="ECO:0000256" key="13">
    <source>
        <dbReference type="ARBA" id="ARBA00023004"/>
    </source>
</evidence>
<dbReference type="CDD" id="cd01347">
    <property type="entry name" value="ligand_gated_channel"/>
    <property type="match status" value="1"/>
</dbReference>
<feature type="transmembrane region" description="Helical" evidence="19">
    <location>
        <begin position="65"/>
        <end position="83"/>
    </location>
</feature>
<evidence type="ECO:0000256" key="3">
    <source>
        <dbReference type="ARBA" id="ARBA00007935"/>
    </source>
</evidence>
<dbReference type="InterPro" id="IPR012910">
    <property type="entry name" value="Plug_dom"/>
</dbReference>
<keyword evidence="9" id="KW-0732">Signal</keyword>
<dbReference type="Gene3D" id="1.10.3470.10">
    <property type="entry name" value="ABC transporter involved in vitamin B12 uptake, BtuC"/>
    <property type="match status" value="1"/>
</dbReference>
<dbReference type="AlphaFoldDB" id="A0A9W6FAV6"/>
<dbReference type="InterPro" id="IPR039426">
    <property type="entry name" value="TonB-dep_rcpt-like"/>
</dbReference>
<feature type="transmembrane region" description="Helical" evidence="19">
    <location>
        <begin position="208"/>
        <end position="235"/>
    </location>
</feature>
<dbReference type="SUPFAM" id="SSF52540">
    <property type="entry name" value="P-loop containing nucleoside triphosphate hydrolases"/>
    <property type="match status" value="1"/>
</dbReference>
<keyword evidence="8 19" id="KW-0812">Transmembrane</keyword>
<dbReference type="PROSITE" id="PS52016">
    <property type="entry name" value="TONB_DEPENDENT_REC_3"/>
    <property type="match status" value="1"/>
</dbReference>
<evidence type="ECO:0000256" key="14">
    <source>
        <dbReference type="ARBA" id="ARBA00023065"/>
    </source>
</evidence>
<dbReference type="Gene3D" id="2.40.170.20">
    <property type="entry name" value="TonB-dependent receptor, beta-barrel domain"/>
    <property type="match status" value="1"/>
</dbReference>
<dbReference type="SUPFAM" id="SSF81345">
    <property type="entry name" value="ABC transporter involved in vitamin B12 uptake, BtuC"/>
    <property type="match status" value="1"/>
</dbReference>
<dbReference type="InterPro" id="IPR010105">
    <property type="entry name" value="TonB_sidphr_rcpt"/>
</dbReference>
<comment type="similarity">
    <text evidence="4">Belongs to the TonB-dependent receptor family.</text>
</comment>
<comment type="similarity">
    <text evidence="3">Belongs to the binding-protein-dependent transport system permease family. FecCD subfamily.</text>
</comment>
<feature type="transmembrane region" description="Helical" evidence="19">
    <location>
        <begin position="120"/>
        <end position="144"/>
    </location>
</feature>
<gene>
    <name evidence="21" type="primary">PLESTB003089</name>
    <name evidence="21" type="ORF">PLESTB_001839200</name>
</gene>
<keyword evidence="5" id="KW-0813">Transport</keyword>
<evidence type="ECO:0000256" key="5">
    <source>
        <dbReference type="ARBA" id="ARBA00022448"/>
    </source>
</evidence>
<dbReference type="InterPro" id="IPR027417">
    <property type="entry name" value="P-loop_NTPase"/>
</dbReference>
<comment type="caution">
    <text evidence="21">The sequence shown here is derived from an EMBL/GenBank/DDBJ whole genome shotgun (WGS) entry which is preliminary data.</text>
</comment>
<sequence>MSGQSLTPPGQVLRILAGQGGPDAFAVGHLRLPRAVMSVLAGACFGLGGVAFQVMLRNPLASPDIIGVSAGASAAAVFGIVFLSLDGPALSAVAIGAGLGVALLIYGLSFRGGVAGSRLILVGIGVSAMINSFIAYALARAPAWDLQEAMRWLSGSVNGARLDQAWPLLGALALFGGLLISRSRDLEALRMGDDMAAALGVRVGATRLAVILGAVGMIAVATATTGPIAFVAFLSGPIAVRIVGPNGSLLIPAALVGAVLVLAGDFAGQFLLPGRYPVGVVTGYGDRAILQGLDLDLMPGRITAIVGANACGKSTLLRVMSRLLRPGRGQVTLDGTAIHRMPTRALARTLGLLPQSPIAPEGITVADLVSRGRHPHHGLISRWGPHDDQAVADALQATRTTDLADRAVDELSGGQRQRVWIAMALAQQTDLLLLDEPTTFLDIAHQIELLDLLCDLNARRGITIVMVLHDLNLAARYADRLVAMAAGRVHGQGAPEDVLTQDTIQQVFGLTSRIITDPVSGRPMMLPVGRHLIALMPVVASAQDSAATRLSPIIRLPEITLYAYGGDDDANSIVARELAVGGKVATSILDTPASVSVITQAEIERRDARTLEDVLQYSAGTIADYYGTDDRNDYFQIRGFDASTYRDGITLGGLRGIREEPLAYERVEVIRGANSTLFGPADPGGSINFVTKRPRAERFSEVFGTVGSDSRKEYGFDFGDVLTPNATLSWRLTGKLQDSDREYDFSRDDETFLMGGLTWQPSDVTSVSLIVDYLDRDATPNSGGYPRGGSYDRSLFLGEPDFNYLNVERTTVNVIAEHDFGEGLTLRSNLRYSDTTDDYGYVYVSGDDGVFPVDRGFIATDGTAEELAGDVILQYDRGLGRIDSSTLVGVEYRSVKSSQGSSFAAADPIDPRDPVYSGAPGDLSPYLDEERDSRTRAVFAQQNLSLDDRFIATVGVRHDRLDLSVDDRLAGTSESDDYAETSARGALTWKVTPQISAYASYAESVAPPDLGTDPERGDQYELGVKYEPTSFDGLFSAAIYELTKTNISVTNIDTGDRDLVGEIRVKGLDLEAKAELTPDVAVTASYSYADSEVLRSDPIFGTPVTGNAVGIVPRHAASLWVDYTVPGAGNRGDMTFGLGARYTGTYFYATQNDTGRSEAVVLLDAAYSYDVTDRTELSLNIHNLADEQHVVGRGSADYYNPGRSVSATLRHRW</sequence>
<feature type="transmembrane region" description="Helical" evidence="19">
    <location>
        <begin position="164"/>
        <end position="181"/>
    </location>
</feature>
<dbReference type="FunFam" id="3.40.50.300:FF:000134">
    <property type="entry name" value="Iron-enterobactin ABC transporter ATP-binding protein"/>
    <property type="match status" value="1"/>
</dbReference>
<dbReference type="PROSITE" id="PS00211">
    <property type="entry name" value="ABC_TRANSPORTER_1"/>
    <property type="match status" value="1"/>
</dbReference>
<evidence type="ECO:0000256" key="2">
    <source>
        <dbReference type="ARBA" id="ARBA00004651"/>
    </source>
</evidence>
<evidence type="ECO:0000256" key="17">
    <source>
        <dbReference type="ARBA" id="ARBA00023237"/>
    </source>
</evidence>
<dbReference type="Gene3D" id="2.170.130.10">
    <property type="entry name" value="TonB-dependent receptor, plug domain"/>
    <property type="match status" value="1"/>
</dbReference>
<dbReference type="Pfam" id="PF00593">
    <property type="entry name" value="TonB_dep_Rec_b-barrel"/>
    <property type="match status" value="1"/>
</dbReference>
<evidence type="ECO:0000256" key="10">
    <source>
        <dbReference type="ARBA" id="ARBA00022741"/>
    </source>
</evidence>
<dbReference type="InterPro" id="IPR003593">
    <property type="entry name" value="AAA+_ATPase"/>
</dbReference>
<protein>
    <recommendedName>
        <fullName evidence="20">ABC transporter domain-containing protein</fullName>
    </recommendedName>
</protein>
<dbReference type="InterPro" id="IPR003439">
    <property type="entry name" value="ABC_transporter-like_ATP-bd"/>
</dbReference>
<evidence type="ECO:0000259" key="20">
    <source>
        <dbReference type="PROSITE" id="PS50893"/>
    </source>
</evidence>
<dbReference type="NCBIfam" id="TIGR01783">
    <property type="entry name" value="TonB-siderophor"/>
    <property type="match status" value="1"/>
</dbReference>
<dbReference type="PANTHER" id="PTHR32552:SF68">
    <property type="entry name" value="FERRICHROME OUTER MEMBRANE TRANSPORTER_PHAGE RECEPTOR"/>
    <property type="match status" value="1"/>
</dbReference>
<dbReference type="EMBL" id="BRXU01000058">
    <property type="protein sequence ID" value="GLC62086.1"/>
    <property type="molecule type" value="Genomic_DNA"/>
</dbReference>
<feature type="domain" description="ABC transporter" evidence="20">
    <location>
        <begin position="275"/>
        <end position="511"/>
    </location>
</feature>
<dbReference type="GO" id="GO:0005886">
    <property type="term" value="C:plasma membrane"/>
    <property type="evidence" value="ECO:0007669"/>
    <property type="project" value="UniProtKB-SubCell"/>
</dbReference>
<evidence type="ECO:0000256" key="7">
    <source>
        <dbReference type="ARBA" id="ARBA00022496"/>
    </source>
</evidence>
<dbReference type="GO" id="GO:0038023">
    <property type="term" value="F:signaling receptor activity"/>
    <property type="evidence" value="ECO:0007669"/>
    <property type="project" value="InterPro"/>
</dbReference>
<dbReference type="InterPro" id="IPR036942">
    <property type="entry name" value="Beta-barrel_TonB_sf"/>
</dbReference>
<evidence type="ECO:0000256" key="12">
    <source>
        <dbReference type="ARBA" id="ARBA00022989"/>
    </source>
</evidence>
<dbReference type="CDD" id="cd03214">
    <property type="entry name" value="ABC_Iron-Siderophores_B12_Hemin"/>
    <property type="match status" value="1"/>
</dbReference>
<dbReference type="InterPro" id="IPR000522">
    <property type="entry name" value="ABC_transptr_permease_BtuC"/>
</dbReference>
<keyword evidence="7" id="KW-0410">Iron transport</keyword>
<dbReference type="InterPro" id="IPR037066">
    <property type="entry name" value="Plug_dom_sf"/>
</dbReference>
<dbReference type="InterPro" id="IPR017871">
    <property type="entry name" value="ABC_transporter-like_CS"/>
</dbReference>
<keyword evidence="11" id="KW-0067">ATP-binding</keyword>
<feature type="transmembrane region" description="Helical" evidence="19">
    <location>
        <begin position="35"/>
        <end position="56"/>
    </location>
</feature>
<keyword evidence="6" id="KW-1003">Cell membrane</keyword>
<dbReference type="GO" id="GO:0005524">
    <property type="term" value="F:ATP binding"/>
    <property type="evidence" value="ECO:0007669"/>
    <property type="project" value="UniProtKB-KW"/>
</dbReference>
<dbReference type="SUPFAM" id="SSF56935">
    <property type="entry name" value="Porins"/>
    <property type="match status" value="1"/>
</dbReference>
<evidence type="ECO:0000256" key="18">
    <source>
        <dbReference type="SAM" id="MobiDB-lite"/>
    </source>
</evidence>
<evidence type="ECO:0000313" key="21">
    <source>
        <dbReference type="EMBL" id="GLC62086.1"/>
    </source>
</evidence>
<feature type="region of interest" description="Disordered" evidence="18">
    <location>
        <begin position="901"/>
        <end position="927"/>
    </location>
</feature>
<name>A0A9W6FAV6_9CHLO</name>
<dbReference type="GO" id="GO:0016887">
    <property type="term" value="F:ATP hydrolysis activity"/>
    <property type="evidence" value="ECO:0007669"/>
    <property type="project" value="InterPro"/>
</dbReference>
<reference evidence="21 22" key="1">
    <citation type="journal article" date="2023" name="Commun. Biol.">
        <title>Reorganization of the ancestral sex-determining regions during the evolution of trioecy in Pleodorina starrii.</title>
        <authorList>
            <person name="Takahashi K."/>
            <person name="Suzuki S."/>
            <person name="Kawai-Toyooka H."/>
            <person name="Yamamoto K."/>
            <person name="Hamaji T."/>
            <person name="Ootsuki R."/>
            <person name="Yamaguchi H."/>
            <person name="Kawachi M."/>
            <person name="Higashiyama T."/>
            <person name="Nozaki H."/>
        </authorList>
    </citation>
    <scope>NUCLEOTIDE SEQUENCE [LARGE SCALE GENOMIC DNA]</scope>
    <source>
        <strain evidence="21 22">NIES-4479</strain>
    </source>
</reference>
<evidence type="ECO:0000256" key="19">
    <source>
        <dbReference type="SAM" id="Phobius"/>
    </source>
</evidence>
<dbReference type="GO" id="GO:0015344">
    <property type="term" value="F:siderophore uptake transmembrane transporter activity"/>
    <property type="evidence" value="ECO:0007669"/>
    <property type="project" value="TreeGrafter"/>
</dbReference>
<keyword evidence="17" id="KW-0998">Cell outer membrane</keyword>
<dbReference type="Pfam" id="PF00005">
    <property type="entry name" value="ABC_tran"/>
    <property type="match status" value="1"/>
</dbReference>
<feature type="transmembrane region" description="Helical" evidence="19">
    <location>
        <begin position="89"/>
        <end position="108"/>
    </location>
</feature>
<dbReference type="SMART" id="SM00382">
    <property type="entry name" value="AAA"/>
    <property type="match status" value="1"/>
</dbReference>
<keyword evidence="14" id="KW-0406">Ion transport</keyword>
<dbReference type="InterPro" id="IPR037294">
    <property type="entry name" value="ABC_BtuC-like"/>
</dbReference>
<evidence type="ECO:0000256" key="11">
    <source>
        <dbReference type="ARBA" id="ARBA00022840"/>
    </source>
</evidence>
<evidence type="ECO:0000256" key="16">
    <source>
        <dbReference type="ARBA" id="ARBA00023136"/>
    </source>
</evidence>
<evidence type="ECO:0000256" key="1">
    <source>
        <dbReference type="ARBA" id="ARBA00004571"/>
    </source>
</evidence>
<dbReference type="Proteomes" id="UP001165080">
    <property type="component" value="Unassembled WGS sequence"/>
</dbReference>
<dbReference type="Gene3D" id="3.40.50.300">
    <property type="entry name" value="P-loop containing nucleotide triphosphate hydrolases"/>
    <property type="match status" value="1"/>
</dbReference>
<keyword evidence="22" id="KW-1185">Reference proteome</keyword>
<evidence type="ECO:0000256" key="9">
    <source>
        <dbReference type="ARBA" id="ARBA00022729"/>
    </source>
</evidence>
<dbReference type="PROSITE" id="PS50893">
    <property type="entry name" value="ABC_TRANSPORTER_2"/>
    <property type="match status" value="1"/>
</dbReference>
<dbReference type="GO" id="GO:0015891">
    <property type="term" value="P:siderophore transport"/>
    <property type="evidence" value="ECO:0007669"/>
    <property type="project" value="InterPro"/>
</dbReference>
<evidence type="ECO:0000313" key="22">
    <source>
        <dbReference type="Proteomes" id="UP001165080"/>
    </source>
</evidence>